<keyword evidence="2" id="KW-0342">GTP-binding</keyword>
<dbReference type="Proteomes" id="UP000005239">
    <property type="component" value="Unassembled WGS sequence"/>
</dbReference>
<reference evidence="5" key="1">
    <citation type="journal article" date="2008" name="Nat. Genet.">
        <title>The Pristionchus pacificus genome provides a unique perspective on nematode lifestyle and parasitism.</title>
        <authorList>
            <person name="Dieterich C."/>
            <person name="Clifton S.W."/>
            <person name="Schuster L.N."/>
            <person name="Chinwalla A."/>
            <person name="Delehaunty K."/>
            <person name="Dinkelacker I."/>
            <person name="Fulton L."/>
            <person name="Fulton R."/>
            <person name="Godfrey J."/>
            <person name="Minx P."/>
            <person name="Mitreva M."/>
            <person name="Roeseler W."/>
            <person name="Tian H."/>
            <person name="Witte H."/>
            <person name="Yang S.P."/>
            <person name="Wilson R.K."/>
            <person name="Sommer R.J."/>
        </authorList>
    </citation>
    <scope>NUCLEOTIDE SEQUENCE [LARGE SCALE GENOMIC DNA]</scope>
    <source>
        <strain evidence="5">PS312</strain>
    </source>
</reference>
<feature type="region of interest" description="Disordered" evidence="3">
    <location>
        <begin position="186"/>
        <end position="404"/>
    </location>
</feature>
<feature type="compositionally biased region" description="Acidic residues" evidence="3">
    <location>
        <begin position="389"/>
        <end position="404"/>
    </location>
</feature>
<dbReference type="PROSITE" id="PS51420">
    <property type="entry name" value="RHO"/>
    <property type="match status" value="1"/>
</dbReference>
<dbReference type="PROSITE" id="PS51419">
    <property type="entry name" value="RAB"/>
    <property type="match status" value="1"/>
</dbReference>
<dbReference type="Pfam" id="PF00071">
    <property type="entry name" value="Ras"/>
    <property type="match status" value="1"/>
</dbReference>
<dbReference type="CDD" id="cd00154">
    <property type="entry name" value="Rab"/>
    <property type="match status" value="1"/>
</dbReference>
<dbReference type="InterPro" id="IPR050227">
    <property type="entry name" value="Rab"/>
</dbReference>
<name>A0A2A6BEF1_PRIPA</name>
<feature type="compositionally biased region" description="Basic and acidic residues" evidence="3">
    <location>
        <begin position="361"/>
        <end position="388"/>
    </location>
</feature>
<dbReference type="EnsemblMetazoa" id="PPA29741.1">
    <property type="protein sequence ID" value="PPA29741.1"/>
    <property type="gene ID" value="WBGene00202610"/>
</dbReference>
<dbReference type="GO" id="GO:0003924">
    <property type="term" value="F:GTPase activity"/>
    <property type="evidence" value="ECO:0000318"/>
    <property type="project" value="GO_Central"/>
</dbReference>
<dbReference type="AlphaFoldDB" id="A0A2A6BEF1"/>
<dbReference type="PRINTS" id="PR00449">
    <property type="entry name" value="RASTRNSFRMNG"/>
</dbReference>
<dbReference type="SMART" id="SM00177">
    <property type="entry name" value="ARF"/>
    <property type="match status" value="1"/>
</dbReference>
<dbReference type="SMART" id="SM00174">
    <property type="entry name" value="RHO"/>
    <property type="match status" value="1"/>
</dbReference>
<protein>
    <submittedName>
        <fullName evidence="4">ADP ribosylation factor</fullName>
    </submittedName>
</protein>
<evidence type="ECO:0000256" key="1">
    <source>
        <dbReference type="ARBA" id="ARBA00022741"/>
    </source>
</evidence>
<feature type="region of interest" description="Disordered" evidence="3">
    <location>
        <begin position="504"/>
        <end position="524"/>
    </location>
</feature>
<feature type="compositionally biased region" description="Polar residues" evidence="3">
    <location>
        <begin position="506"/>
        <end position="515"/>
    </location>
</feature>
<feature type="compositionally biased region" description="Basic and acidic residues" evidence="3">
    <location>
        <begin position="342"/>
        <end position="351"/>
    </location>
</feature>
<dbReference type="PROSITE" id="PS51421">
    <property type="entry name" value="RAS"/>
    <property type="match status" value="1"/>
</dbReference>
<keyword evidence="1" id="KW-0547">Nucleotide-binding</keyword>
<sequence length="723" mass="81370">MELSDAEGNGIPITSDHIVIEQANRLFDACDSTKKGFVVGMDLNVLNVYLTQKIGDRIIERLEQQENKFLTREQFVSYLQPYLTRPKPLHRDAPPTISIDLSDEESSHQMLVPQPSIDPSSDPSLDVVSSLLVDDVLHDVRQQLEALGTEYSLDGIDEILRPNEEMGEPIPLSAVPSILKEEEITRKGSGNLGESGPPSRKDSGILKGISEIRKRNSDLNMSNSDSVSSSLDKEEAIDVGSNSVSLDAPDPVTRPKSRMDFIGDDSLPVTPQRTPKVSTTIPPLEGLKKDNHQSKGSLTRLPTFLIEQTETPTGEKDFYPLDESDEEIMSDSGEEPIGDAFDLDRRRKEERDKDEDEEMIAMERERSPTRIGRRDYEEKELTRNISIEEKDDEEEKKVEEEEDGCQDEMLIDGRPSHLRMGEVSLADELSISAGRSTPSTIRSDVVSPMSDSYPYRVENCSPLGEMLDQPSPSIIKHRKFRPLLPDLSTDNGTIKEGQSLADELNNAHNGSSRRNNGGIPPELDMRTPDRIFKVVFVGDSAVGKTCFLHRFCHNRFRPLFNATIGVDFTVKTVQLRDRLLAVQLWDTAGQERFRSITKQYFRKADGVVLMYDVTSEQSFLNVRNWIDSVKQGVDESTVMCLVGNKVDLYANDQARTITYKMGKDIAKDFSMLFFETSAFTGFGINECMLAMAERLQKREEDHLEEALKLEMNVEPSKRSWCCA</sequence>
<feature type="compositionally biased region" description="Low complexity" evidence="3">
    <location>
        <begin position="218"/>
        <end position="230"/>
    </location>
</feature>
<keyword evidence="5" id="KW-1185">Reference proteome</keyword>
<dbReference type="OrthoDB" id="9989112at2759"/>
<evidence type="ECO:0000256" key="3">
    <source>
        <dbReference type="SAM" id="MobiDB-lite"/>
    </source>
</evidence>
<dbReference type="GO" id="GO:0016192">
    <property type="term" value="P:vesicle-mediated transport"/>
    <property type="evidence" value="ECO:0000318"/>
    <property type="project" value="GO_Central"/>
</dbReference>
<dbReference type="InterPro" id="IPR001806">
    <property type="entry name" value="Small_GTPase"/>
</dbReference>
<dbReference type="NCBIfam" id="TIGR00231">
    <property type="entry name" value="small_GTP"/>
    <property type="match status" value="1"/>
</dbReference>
<dbReference type="PANTHER" id="PTHR47977">
    <property type="entry name" value="RAS-RELATED PROTEIN RAB"/>
    <property type="match status" value="1"/>
</dbReference>
<dbReference type="SMART" id="SM00175">
    <property type="entry name" value="RAB"/>
    <property type="match status" value="1"/>
</dbReference>
<evidence type="ECO:0000313" key="4">
    <source>
        <dbReference type="EnsemblMetazoa" id="PPA29741.1"/>
    </source>
</evidence>
<feature type="compositionally biased region" description="Polar residues" evidence="3">
    <location>
        <begin position="269"/>
        <end position="281"/>
    </location>
</feature>
<dbReference type="Gene3D" id="3.40.50.300">
    <property type="entry name" value="P-loop containing nucleotide triphosphate hydrolases"/>
    <property type="match status" value="1"/>
</dbReference>
<dbReference type="SUPFAM" id="SSF52540">
    <property type="entry name" value="P-loop containing nucleoside triphosphate hydrolases"/>
    <property type="match status" value="1"/>
</dbReference>
<dbReference type="GO" id="GO:0005525">
    <property type="term" value="F:GTP binding"/>
    <property type="evidence" value="ECO:0000318"/>
    <property type="project" value="GO_Central"/>
</dbReference>
<dbReference type="SMART" id="SM00173">
    <property type="entry name" value="RAS"/>
    <property type="match status" value="1"/>
</dbReference>
<evidence type="ECO:0000256" key="2">
    <source>
        <dbReference type="ARBA" id="ARBA00023134"/>
    </source>
</evidence>
<dbReference type="FunFam" id="3.40.50.300:FF:001822">
    <property type="entry name" value="RAB family"/>
    <property type="match status" value="1"/>
</dbReference>
<evidence type="ECO:0000313" key="5">
    <source>
        <dbReference type="Proteomes" id="UP000005239"/>
    </source>
</evidence>
<accession>A0A2A6BEF1</accession>
<dbReference type="InterPro" id="IPR027417">
    <property type="entry name" value="P-loop_NTPase"/>
</dbReference>
<dbReference type="SMART" id="SM00176">
    <property type="entry name" value="RAN"/>
    <property type="match status" value="1"/>
</dbReference>
<organism evidence="4 5">
    <name type="scientific">Pristionchus pacificus</name>
    <name type="common">Parasitic nematode worm</name>
    <dbReference type="NCBI Taxonomy" id="54126"/>
    <lineage>
        <taxon>Eukaryota</taxon>
        <taxon>Metazoa</taxon>
        <taxon>Ecdysozoa</taxon>
        <taxon>Nematoda</taxon>
        <taxon>Chromadorea</taxon>
        <taxon>Rhabditida</taxon>
        <taxon>Rhabditina</taxon>
        <taxon>Diplogasteromorpha</taxon>
        <taxon>Diplogasteroidea</taxon>
        <taxon>Neodiplogasteridae</taxon>
        <taxon>Pristionchus</taxon>
    </lineage>
</organism>
<feature type="compositionally biased region" description="Basic and acidic residues" evidence="3">
    <location>
        <begin position="199"/>
        <end position="217"/>
    </location>
</feature>
<proteinExistence type="predicted"/>
<gene>
    <name evidence="4" type="primary">WBGene00202610</name>
</gene>
<feature type="compositionally biased region" description="Acidic residues" evidence="3">
    <location>
        <begin position="320"/>
        <end position="337"/>
    </location>
</feature>
<reference evidence="4" key="2">
    <citation type="submission" date="2022-06" db="UniProtKB">
        <authorList>
            <consortium name="EnsemblMetazoa"/>
        </authorList>
    </citation>
    <scope>IDENTIFICATION</scope>
    <source>
        <strain evidence="4">PS312</strain>
    </source>
</reference>
<dbReference type="InterPro" id="IPR005225">
    <property type="entry name" value="Small_GTP-bd"/>
</dbReference>
<accession>A0A8R1YND2</accession>